<keyword evidence="7 9" id="KW-0342">GTP-binding</keyword>
<evidence type="ECO:0000256" key="6">
    <source>
        <dbReference type="ARBA" id="ARBA00022842"/>
    </source>
</evidence>
<evidence type="ECO:0000256" key="8">
    <source>
        <dbReference type="ARBA" id="ARBA00023224"/>
    </source>
</evidence>
<dbReference type="VEuPathDB" id="VectorBase:ASTE001979"/>
<feature type="binding site" evidence="9">
    <location>
        <begin position="45"/>
        <end position="50"/>
    </location>
    <ligand>
        <name>GTP</name>
        <dbReference type="ChEBI" id="CHEBI:37565"/>
    </ligand>
</feature>
<dbReference type="Proteomes" id="UP000076408">
    <property type="component" value="Unassembled WGS sequence"/>
</dbReference>
<dbReference type="InterPro" id="IPR027417">
    <property type="entry name" value="P-loop_NTPase"/>
</dbReference>
<comment type="similarity">
    <text evidence="2">Belongs to the G-alpha family.</text>
</comment>
<evidence type="ECO:0000256" key="2">
    <source>
        <dbReference type="ARBA" id="ARBA00005804"/>
    </source>
</evidence>
<sequence length="434" mass="51335">MLLIDCFRRPSHELQARKKQSSKELVQMRKLYRDPVKILLLGAGESGKTTIIKQMRILHIQNSYSFDERLEKLTDIYENIHESIYELVRHVILLELEFDSVTNQRCAEYILRMGLQAPWNLSTEYVQCVRRLWSDTGVKRCFKRSNEFQLIESAKYFLDRVEKISMPGYIPTNSDILNCRKTTTGIQEIRFNVRMPGSLGGGLQEFRMFDVGGQRHHRSKWMQAFEGVQAVLFLISCGGFDQTLREDPKQNRLAEGFELFRGVWHNRFLAETGVIVFMNKQDVLEQKLSAGKSIRTYFPDYDDYVAFADKDQLYDELARTRSFIRSKLVDITNEPPRRTSHLVGRKRTCYFHFTIATDTQNVRTVFNDYQPHNGFKMNVEITPNYSYIFDFENEFIHQDTRVWMVKNWTYVFYYCGIYMAVIFGGQYYMQNRPR</sequence>
<organism evidence="11 12">
    <name type="scientific">Anopheles stephensi</name>
    <name type="common">Indo-Pakistan malaria mosquito</name>
    <dbReference type="NCBI Taxonomy" id="30069"/>
    <lineage>
        <taxon>Eukaryota</taxon>
        <taxon>Metazoa</taxon>
        <taxon>Ecdysozoa</taxon>
        <taxon>Arthropoda</taxon>
        <taxon>Hexapoda</taxon>
        <taxon>Insecta</taxon>
        <taxon>Pterygota</taxon>
        <taxon>Neoptera</taxon>
        <taxon>Endopterygota</taxon>
        <taxon>Diptera</taxon>
        <taxon>Nematocera</taxon>
        <taxon>Culicoidea</taxon>
        <taxon>Culicidae</taxon>
        <taxon>Anophelinae</taxon>
        <taxon>Anopheles</taxon>
    </lineage>
</organism>
<evidence type="ECO:0000256" key="1">
    <source>
        <dbReference type="ARBA" id="ARBA00003069"/>
    </source>
</evidence>
<dbReference type="AlphaFoldDB" id="A0A182Y7W4"/>
<evidence type="ECO:0000256" key="4">
    <source>
        <dbReference type="ARBA" id="ARBA00022723"/>
    </source>
</evidence>
<dbReference type="GO" id="GO:0005834">
    <property type="term" value="C:heterotrimeric G-protein complex"/>
    <property type="evidence" value="ECO:0007669"/>
    <property type="project" value="TreeGrafter"/>
</dbReference>
<evidence type="ECO:0000256" key="10">
    <source>
        <dbReference type="PIRSR" id="PIRSR601019-2"/>
    </source>
</evidence>
<protein>
    <submittedName>
        <fullName evidence="11">Uncharacterized protein</fullName>
    </submittedName>
</protein>
<dbReference type="InterPro" id="IPR001019">
    <property type="entry name" value="Gprotein_alpha_su"/>
</dbReference>
<dbReference type="PANTHER" id="PTHR10218:SF367">
    <property type="entry name" value="GUANINE NUCLEOTIDE-BINDING PROTEIN G(F) SUBUNIT ALPHA"/>
    <property type="match status" value="1"/>
</dbReference>
<feature type="binding site" evidence="9">
    <location>
        <begin position="210"/>
        <end position="214"/>
    </location>
    <ligand>
        <name>GTP</name>
        <dbReference type="ChEBI" id="CHEBI:37565"/>
    </ligand>
</feature>
<keyword evidence="8" id="KW-0807">Transducer</keyword>
<dbReference type="SUPFAM" id="SSF47895">
    <property type="entry name" value="Transducin (alpha subunit), insertion domain"/>
    <property type="match status" value="1"/>
</dbReference>
<dbReference type="GO" id="GO:0003924">
    <property type="term" value="F:GTPase activity"/>
    <property type="evidence" value="ECO:0007669"/>
    <property type="project" value="InterPro"/>
</dbReference>
<reference evidence="11" key="2">
    <citation type="submission" date="2020-05" db="UniProtKB">
        <authorList>
            <consortium name="EnsemblMetazoa"/>
        </authorList>
    </citation>
    <scope>IDENTIFICATION</scope>
    <source>
        <strain evidence="11">Indian</strain>
    </source>
</reference>
<evidence type="ECO:0000256" key="9">
    <source>
        <dbReference type="PIRSR" id="PIRSR601019-1"/>
    </source>
</evidence>
<dbReference type="Pfam" id="PF00503">
    <property type="entry name" value="G-alpha"/>
    <property type="match status" value="1"/>
</dbReference>
<feature type="binding site" evidence="10">
    <location>
        <position position="183"/>
    </location>
    <ligand>
        <name>Mg(2+)</name>
        <dbReference type="ChEBI" id="CHEBI:18420"/>
    </ligand>
</feature>
<dbReference type="PROSITE" id="PS51882">
    <property type="entry name" value="G_ALPHA"/>
    <property type="match status" value="1"/>
</dbReference>
<dbReference type="GO" id="GO:0007191">
    <property type="term" value="P:adenylate cyclase-activating dopamine receptor signaling pathway"/>
    <property type="evidence" value="ECO:0007669"/>
    <property type="project" value="TreeGrafter"/>
</dbReference>
<evidence type="ECO:0000313" key="11">
    <source>
        <dbReference type="EnsemblMetazoa" id="ASTEI04550-PA"/>
    </source>
</evidence>
<accession>A0A182Y7W4</accession>
<evidence type="ECO:0000256" key="3">
    <source>
        <dbReference type="ARBA" id="ARBA00011356"/>
    </source>
</evidence>
<dbReference type="STRING" id="30069.A0A182Y7W4"/>
<dbReference type="VEuPathDB" id="VectorBase:ASTEI20_038345"/>
<dbReference type="VEuPathDB" id="VectorBase:ASTEI04550"/>
<keyword evidence="5 9" id="KW-0547">Nucleotide-binding</keyword>
<keyword evidence="6 10" id="KW-0460">Magnesium</keyword>
<dbReference type="FunFam" id="1.10.400.10:FF:000010">
    <property type="entry name" value="Guanine nucleotide-binding protein alpha-13 subunit"/>
    <property type="match status" value="1"/>
</dbReference>
<dbReference type="PANTHER" id="PTHR10218">
    <property type="entry name" value="GTP-BINDING PROTEIN ALPHA SUBUNIT"/>
    <property type="match status" value="1"/>
</dbReference>
<name>A0A182Y7W4_ANOST</name>
<dbReference type="FunFam" id="3.40.50.300:FF:001723">
    <property type="entry name" value="Guanine nucleotide-binding protein G(f) subunit alpha"/>
    <property type="match status" value="1"/>
</dbReference>
<proteinExistence type="inferred from homology"/>
<dbReference type="GO" id="GO:0007606">
    <property type="term" value="P:sensory perception of chemical stimulus"/>
    <property type="evidence" value="ECO:0007669"/>
    <property type="project" value="TreeGrafter"/>
</dbReference>
<dbReference type="GO" id="GO:0001664">
    <property type="term" value="F:G protein-coupled receptor binding"/>
    <property type="evidence" value="ECO:0007669"/>
    <property type="project" value="TreeGrafter"/>
</dbReference>
<dbReference type="GO" id="GO:0005737">
    <property type="term" value="C:cytoplasm"/>
    <property type="evidence" value="ECO:0007669"/>
    <property type="project" value="TreeGrafter"/>
</dbReference>
<keyword evidence="12" id="KW-1185">Reference proteome</keyword>
<feature type="binding site" evidence="9">
    <location>
        <begin position="279"/>
        <end position="282"/>
    </location>
    <ligand>
        <name>GTP</name>
        <dbReference type="ChEBI" id="CHEBI:37565"/>
    </ligand>
</feature>
<reference evidence="12" key="1">
    <citation type="journal article" date="2014" name="Genome Biol.">
        <title>Genome analysis of a major urban malaria vector mosquito, Anopheles stephensi.</title>
        <authorList>
            <person name="Jiang X."/>
            <person name="Peery A."/>
            <person name="Hall A.B."/>
            <person name="Sharma A."/>
            <person name="Chen X.G."/>
            <person name="Waterhouse R.M."/>
            <person name="Komissarov A."/>
            <person name="Riehle M.M."/>
            <person name="Shouche Y."/>
            <person name="Sharakhova M.V."/>
            <person name="Lawson D."/>
            <person name="Pakpour N."/>
            <person name="Arensburger P."/>
            <person name="Davidson V.L."/>
            <person name="Eiglmeier K."/>
            <person name="Emrich S."/>
            <person name="George P."/>
            <person name="Kennedy R.C."/>
            <person name="Mane S.P."/>
            <person name="Maslen G."/>
            <person name="Oringanje C."/>
            <person name="Qi Y."/>
            <person name="Settlage R."/>
            <person name="Tojo M."/>
            <person name="Tubio J.M."/>
            <person name="Unger M.F."/>
            <person name="Wang B."/>
            <person name="Vernick K.D."/>
            <person name="Ribeiro J.M."/>
            <person name="James A.A."/>
            <person name="Michel K."/>
            <person name="Riehle M.A."/>
            <person name="Luckhart S."/>
            <person name="Sharakhov I.V."/>
            <person name="Tu Z."/>
        </authorList>
    </citation>
    <scope>NUCLEOTIDE SEQUENCE [LARGE SCALE GENOMIC DNA]</scope>
    <source>
        <strain evidence="12">Indian</strain>
    </source>
</reference>
<comment type="subunit">
    <text evidence="3">G proteins are composed of 3 units; alpha, beta and gamma. The alpha chain contains the guanine nucleotide binding site.</text>
</comment>
<dbReference type="Gene3D" id="1.10.400.10">
    <property type="entry name" value="GI Alpha 1, domain 2-like"/>
    <property type="match status" value="1"/>
</dbReference>
<feature type="binding site" evidence="10">
    <location>
        <position position="49"/>
    </location>
    <ligand>
        <name>Mg(2+)</name>
        <dbReference type="ChEBI" id="CHEBI:18420"/>
    </ligand>
</feature>
<dbReference type="InterPro" id="IPR011025">
    <property type="entry name" value="GproteinA_insert"/>
</dbReference>
<evidence type="ECO:0000256" key="5">
    <source>
        <dbReference type="ARBA" id="ARBA00022741"/>
    </source>
</evidence>
<dbReference type="GO" id="GO:0031683">
    <property type="term" value="F:G-protein beta/gamma-subunit complex binding"/>
    <property type="evidence" value="ECO:0007669"/>
    <property type="project" value="InterPro"/>
</dbReference>
<feature type="binding site" evidence="9">
    <location>
        <begin position="177"/>
        <end position="183"/>
    </location>
    <ligand>
        <name>GTP</name>
        <dbReference type="ChEBI" id="CHEBI:37565"/>
    </ligand>
</feature>
<evidence type="ECO:0000313" key="12">
    <source>
        <dbReference type="Proteomes" id="UP000076408"/>
    </source>
</evidence>
<dbReference type="SMART" id="SM00275">
    <property type="entry name" value="G_alpha"/>
    <property type="match status" value="1"/>
</dbReference>
<feature type="binding site" evidence="9">
    <location>
        <position position="356"/>
    </location>
    <ligand>
        <name>GTP</name>
        <dbReference type="ChEBI" id="CHEBI:37565"/>
    </ligand>
</feature>
<dbReference type="Gene3D" id="3.40.50.300">
    <property type="entry name" value="P-loop containing nucleotide triphosphate hydrolases"/>
    <property type="match status" value="1"/>
</dbReference>
<keyword evidence="4 10" id="KW-0479">Metal-binding</keyword>
<dbReference type="PRINTS" id="PR00318">
    <property type="entry name" value="GPROTEINA"/>
</dbReference>
<dbReference type="CDD" id="cd00066">
    <property type="entry name" value="G-alpha"/>
    <property type="match status" value="1"/>
</dbReference>
<comment type="function">
    <text evidence="1">Guanine nucleotide-binding proteins (G proteins) are involved as modulators or transducers in various transmembrane signaling systems.</text>
</comment>
<dbReference type="GO" id="GO:0046872">
    <property type="term" value="F:metal ion binding"/>
    <property type="evidence" value="ECO:0007669"/>
    <property type="project" value="UniProtKB-KW"/>
</dbReference>
<dbReference type="OMA" id="NCFGESD"/>
<dbReference type="SUPFAM" id="SSF52540">
    <property type="entry name" value="P-loop containing nucleoside triphosphate hydrolases"/>
    <property type="match status" value="1"/>
</dbReference>
<dbReference type="GO" id="GO:0005525">
    <property type="term" value="F:GTP binding"/>
    <property type="evidence" value="ECO:0007669"/>
    <property type="project" value="UniProtKB-KW"/>
</dbReference>
<evidence type="ECO:0000256" key="7">
    <source>
        <dbReference type="ARBA" id="ARBA00023134"/>
    </source>
</evidence>
<dbReference type="EnsemblMetazoa" id="ASTEI04550-RA">
    <property type="protein sequence ID" value="ASTEI04550-PA"/>
    <property type="gene ID" value="ASTEI04550"/>
</dbReference>